<accession>W6TYM7</accession>
<dbReference type="EMBL" id="APAU02000906">
    <property type="protein sequence ID" value="EUB53828.1"/>
    <property type="molecule type" value="Genomic_DNA"/>
</dbReference>
<proteinExistence type="predicted"/>
<sequence>MYGGRVEEFLINKMLYCITLALHSGDKGQQFEDGGRLFNTANNREPSEISCDGAVSGASIKIFTPSSYWPYVYQQL</sequence>
<dbReference type="KEGG" id="egl:EGR_11321"/>
<keyword evidence="2" id="KW-1185">Reference proteome</keyword>
<comment type="caution">
    <text evidence="1">The sequence shown here is derived from an EMBL/GenBank/DDBJ whole genome shotgun (WGS) entry which is preliminary data.</text>
</comment>
<dbReference type="GeneID" id="36347028"/>
<dbReference type="AlphaFoldDB" id="W6TYM7"/>
<reference evidence="1 2" key="1">
    <citation type="journal article" date="2013" name="Nat. Genet.">
        <title>The genome of the hydatid tapeworm Echinococcus granulosus.</title>
        <authorList>
            <person name="Zheng H."/>
            <person name="Zhang W."/>
            <person name="Zhang L."/>
            <person name="Zhang Z."/>
            <person name="Li J."/>
            <person name="Lu G."/>
            <person name="Zhu Y."/>
            <person name="Wang Y."/>
            <person name="Huang Y."/>
            <person name="Liu J."/>
            <person name="Kang H."/>
            <person name="Chen J."/>
            <person name="Wang L."/>
            <person name="Chen A."/>
            <person name="Yu S."/>
            <person name="Gao Z."/>
            <person name="Jin L."/>
            <person name="Gu W."/>
            <person name="Wang Z."/>
            <person name="Zhao L."/>
            <person name="Shi B."/>
            <person name="Wen H."/>
            <person name="Lin R."/>
            <person name="Jones M.K."/>
            <person name="Brejova B."/>
            <person name="Vinar T."/>
            <person name="Zhao G."/>
            <person name="McManus D.P."/>
            <person name="Chen Z."/>
            <person name="Zhou Y."/>
            <person name="Wang S."/>
        </authorList>
    </citation>
    <scope>NUCLEOTIDE SEQUENCE [LARGE SCALE GENOMIC DNA]</scope>
</reference>
<protein>
    <submittedName>
        <fullName evidence="1">Uncharacterized protein</fullName>
    </submittedName>
</protein>
<dbReference type="RefSeq" id="XP_024345024.1">
    <property type="nucleotide sequence ID" value="XM_024500562.1"/>
</dbReference>
<gene>
    <name evidence="1" type="ORF">EGR_11321</name>
</gene>
<evidence type="ECO:0000313" key="1">
    <source>
        <dbReference type="EMBL" id="EUB53828.1"/>
    </source>
</evidence>
<dbReference type="CTD" id="36347028"/>
<organism evidence="1 2">
    <name type="scientific">Echinococcus granulosus</name>
    <name type="common">Hydatid tapeworm</name>
    <dbReference type="NCBI Taxonomy" id="6210"/>
    <lineage>
        <taxon>Eukaryota</taxon>
        <taxon>Metazoa</taxon>
        <taxon>Spiralia</taxon>
        <taxon>Lophotrochozoa</taxon>
        <taxon>Platyhelminthes</taxon>
        <taxon>Cestoda</taxon>
        <taxon>Eucestoda</taxon>
        <taxon>Cyclophyllidea</taxon>
        <taxon>Taeniidae</taxon>
        <taxon>Echinococcus</taxon>
        <taxon>Echinococcus granulosus group</taxon>
    </lineage>
</organism>
<evidence type="ECO:0000313" key="2">
    <source>
        <dbReference type="Proteomes" id="UP000019149"/>
    </source>
</evidence>
<dbReference type="Proteomes" id="UP000019149">
    <property type="component" value="Unassembled WGS sequence"/>
</dbReference>
<name>W6TYM7_ECHGR</name>